<feature type="domain" description="Methyl-accepting transducer" evidence="4">
    <location>
        <begin position="529"/>
        <end position="670"/>
    </location>
</feature>
<dbReference type="Pfam" id="PF00015">
    <property type="entry name" value="MCPsignal"/>
    <property type="match status" value="1"/>
</dbReference>
<dbReference type="Pfam" id="PF10442">
    <property type="entry name" value="FIST_C"/>
    <property type="match status" value="1"/>
</dbReference>
<protein>
    <submittedName>
        <fullName evidence="5">FIST C domain-containing protein</fullName>
    </submittedName>
</protein>
<dbReference type="InterPro" id="IPR004089">
    <property type="entry name" value="MCPsignal_dom"/>
</dbReference>
<dbReference type="Proteomes" id="UP000199048">
    <property type="component" value="Unassembled WGS sequence"/>
</dbReference>
<keyword evidence="1 3" id="KW-0807">Transducer</keyword>
<dbReference type="PANTHER" id="PTHR32089:SF112">
    <property type="entry name" value="LYSOZYME-LIKE PROTEIN-RELATED"/>
    <property type="match status" value="1"/>
</dbReference>
<organism evidence="5 6">
    <name type="scientific">Methylobacterium pseudosasicola</name>
    <dbReference type="NCBI Taxonomy" id="582667"/>
    <lineage>
        <taxon>Bacteria</taxon>
        <taxon>Pseudomonadati</taxon>
        <taxon>Pseudomonadota</taxon>
        <taxon>Alphaproteobacteria</taxon>
        <taxon>Hyphomicrobiales</taxon>
        <taxon>Methylobacteriaceae</taxon>
        <taxon>Methylobacterium</taxon>
    </lineage>
</organism>
<evidence type="ECO:0000313" key="5">
    <source>
        <dbReference type="EMBL" id="SFM12973.1"/>
    </source>
</evidence>
<gene>
    <name evidence="5" type="ORF">SAMN05192568_102037</name>
</gene>
<dbReference type="InterPro" id="IPR019494">
    <property type="entry name" value="FIST_C"/>
</dbReference>
<proteinExistence type="inferred from homology"/>
<evidence type="ECO:0000256" key="1">
    <source>
        <dbReference type="ARBA" id="ARBA00023224"/>
    </source>
</evidence>
<dbReference type="GO" id="GO:0016020">
    <property type="term" value="C:membrane"/>
    <property type="evidence" value="ECO:0007669"/>
    <property type="project" value="InterPro"/>
</dbReference>
<dbReference type="EMBL" id="FOTK01000020">
    <property type="protein sequence ID" value="SFM12973.1"/>
    <property type="molecule type" value="Genomic_DNA"/>
</dbReference>
<comment type="similarity">
    <text evidence="2">Belongs to the methyl-accepting chemotaxis (MCP) protein family.</text>
</comment>
<dbReference type="PROSITE" id="PS50111">
    <property type="entry name" value="CHEMOTAXIS_TRANSDUC_2"/>
    <property type="match status" value="1"/>
</dbReference>
<dbReference type="SUPFAM" id="SSF58104">
    <property type="entry name" value="Methyl-accepting chemotaxis protein (MCP) signaling domain"/>
    <property type="match status" value="1"/>
</dbReference>
<dbReference type="GO" id="GO:0004888">
    <property type="term" value="F:transmembrane signaling receptor activity"/>
    <property type="evidence" value="ECO:0007669"/>
    <property type="project" value="InterPro"/>
</dbReference>
<sequence>MFNWRKQQKCIETATPQDAIYAPIENHGSDDAAEYMRVFDTDAGLYGIDEAAFRFGDTAAALVLAYLSPHVDFRRIVTQLAAKAGTTPVVAVTTAGELSNAGGSRLYHPAPDTWGTVVVQVLSAGLVGGVSIHSVPLSSEDIRSGRVALTRDERVGRISAALKAIDLPFPVNYADTLALTFIDGLAASEEYVMEAIYQVGRFPCPFVGGSAAGKFDLVQTLIFDGRNVLENHAVFCFLKMQPGKRYSIFKTQNFRKSDLSFTVVDAVAETRTVRAIIDPKTGDVVPFVEALSKALAAKPTDLLARLGKRTFGIDIEGELFVRSAGVIDVEAGSVSFYCDINIGDELFLLDANDFVGETQKAIATFLRDKPNPVGAILNDCMLRRLNNPEQLADMAGLWDMPAAGFSTFGELYGININQTLSAIVFFDPGEAPFHDPMMDIFPVHYGRYQNYFALCRLNRLQILNRLRSDIIGNITSYLDFIGTIESSLHEVTGITALMDGIRRTILAHGAQGSMNGDNATLLADEFRALNDAMTGLRAVLGVIGGITGQTNLLALNATIEAARAGSAGQGFGVVAGEVKKLAGDTRTILKRSEGSISDMEASLSKLGGIIADTRQAFASEVQRYKATIGEVENIFVHSDVIERSLGGLSGAIKQQRELTDKIKQNIGLLRALDR</sequence>
<reference evidence="6" key="1">
    <citation type="submission" date="2016-10" db="EMBL/GenBank/DDBJ databases">
        <authorList>
            <person name="Varghese N."/>
            <person name="Submissions S."/>
        </authorList>
    </citation>
    <scope>NUCLEOTIDE SEQUENCE [LARGE SCALE GENOMIC DNA]</scope>
    <source>
        <strain evidence="6">BL36</strain>
    </source>
</reference>
<dbReference type="PRINTS" id="PR00260">
    <property type="entry name" value="CHEMTRNSDUCR"/>
</dbReference>
<dbReference type="PANTHER" id="PTHR32089">
    <property type="entry name" value="METHYL-ACCEPTING CHEMOTAXIS PROTEIN MCPB"/>
    <property type="match status" value="1"/>
</dbReference>
<evidence type="ECO:0000313" key="6">
    <source>
        <dbReference type="Proteomes" id="UP000199048"/>
    </source>
</evidence>
<dbReference type="InterPro" id="IPR013702">
    <property type="entry name" value="FIST_domain_N"/>
</dbReference>
<dbReference type="Gene3D" id="1.10.287.950">
    <property type="entry name" value="Methyl-accepting chemotaxis protein"/>
    <property type="match status" value="1"/>
</dbReference>
<evidence type="ECO:0000259" key="4">
    <source>
        <dbReference type="PROSITE" id="PS50111"/>
    </source>
</evidence>
<dbReference type="GO" id="GO:0006935">
    <property type="term" value="P:chemotaxis"/>
    <property type="evidence" value="ECO:0007669"/>
    <property type="project" value="InterPro"/>
</dbReference>
<keyword evidence="6" id="KW-1185">Reference proteome</keyword>
<dbReference type="SMART" id="SM00897">
    <property type="entry name" value="FIST"/>
    <property type="match status" value="1"/>
</dbReference>
<dbReference type="SMART" id="SM01204">
    <property type="entry name" value="FIST_C"/>
    <property type="match status" value="1"/>
</dbReference>
<evidence type="ECO:0000256" key="3">
    <source>
        <dbReference type="PROSITE-ProRule" id="PRU00284"/>
    </source>
</evidence>
<dbReference type="AlphaFoldDB" id="A0A1I4NCL8"/>
<name>A0A1I4NCL8_9HYPH</name>
<dbReference type="GO" id="GO:0007165">
    <property type="term" value="P:signal transduction"/>
    <property type="evidence" value="ECO:0007669"/>
    <property type="project" value="UniProtKB-KW"/>
</dbReference>
<accession>A0A1I4NCL8</accession>
<dbReference type="SMART" id="SM00283">
    <property type="entry name" value="MA"/>
    <property type="match status" value="1"/>
</dbReference>
<dbReference type="Pfam" id="PF08495">
    <property type="entry name" value="FIST"/>
    <property type="match status" value="1"/>
</dbReference>
<dbReference type="STRING" id="582667.SAMN05192568_102037"/>
<evidence type="ECO:0000256" key="2">
    <source>
        <dbReference type="ARBA" id="ARBA00029447"/>
    </source>
</evidence>
<dbReference type="InterPro" id="IPR004090">
    <property type="entry name" value="Chemotax_Me-accpt_rcpt"/>
</dbReference>